<protein>
    <recommendedName>
        <fullName evidence="3">DUF2889 family protein</fullName>
    </recommendedName>
</protein>
<gene>
    <name evidence="1" type="ORF">SAMN06296065_102149</name>
</gene>
<proteinExistence type="predicted"/>
<evidence type="ECO:0000313" key="2">
    <source>
        <dbReference type="Proteomes" id="UP001157910"/>
    </source>
</evidence>
<accession>A0ABY1Q1P4</accession>
<organism evidence="1 2">
    <name type="scientific">Novosphingobium panipatense</name>
    <dbReference type="NCBI Taxonomy" id="428991"/>
    <lineage>
        <taxon>Bacteria</taxon>
        <taxon>Pseudomonadati</taxon>
        <taxon>Pseudomonadota</taxon>
        <taxon>Alphaproteobacteria</taxon>
        <taxon>Sphingomonadales</taxon>
        <taxon>Sphingomonadaceae</taxon>
        <taxon>Novosphingobium</taxon>
    </lineage>
</organism>
<evidence type="ECO:0000313" key="1">
    <source>
        <dbReference type="EMBL" id="SMP56571.1"/>
    </source>
</evidence>
<dbReference type="Pfam" id="PF11136">
    <property type="entry name" value="DUF2889"/>
    <property type="match status" value="1"/>
</dbReference>
<keyword evidence="2" id="KW-1185">Reference proteome</keyword>
<evidence type="ECO:0008006" key="3">
    <source>
        <dbReference type="Google" id="ProtNLM"/>
    </source>
</evidence>
<sequence length="250" mass="27863">MIAIAIEDVFALPGYRRTIRIEPGEGRVRAMLEDDLHAMAVQLWHARGVVTNVVPVMDRAPWTPCPGAQRVLIDTFTGLPLHQVSARFERQANCTHLHDLAVLAAAHAGDASPTEYRIAVTDLLEGERLLEIRHEGQTIHQWREREGVLAAPTELAGLSLLTLRDWIARLQGRPQEAARLLQWAGLVGHSRAMGMEERHAALLQRPSCYTMQPEHAVHAAPLAPDIDFSVGDREPLMDRNRRFGALSQQS</sequence>
<comment type="caution">
    <text evidence="1">The sequence shown here is derived from an EMBL/GenBank/DDBJ whole genome shotgun (WGS) entry which is preliminary data.</text>
</comment>
<dbReference type="RefSeq" id="WP_283405215.1">
    <property type="nucleotide sequence ID" value="NZ_FXUI01000002.1"/>
</dbReference>
<dbReference type="EMBL" id="FXUI01000002">
    <property type="protein sequence ID" value="SMP56571.1"/>
    <property type="molecule type" value="Genomic_DNA"/>
</dbReference>
<name>A0ABY1Q1P4_9SPHN</name>
<dbReference type="Proteomes" id="UP001157910">
    <property type="component" value="Unassembled WGS sequence"/>
</dbReference>
<reference evidence="1 2" key="1">
    <citation type="submission" date="2017-05" db="EMBL/GenBank/DDBJ databases">
        <authorList>
            <person name="Varghese N."/>
            <person name="Submissions S."/>
        </authorList>
    </citation>
    <scope>NUCLEOTIDE SEQUENCE [LARGE SCALE GENOMIC DNA]</scope>
    <source>
        <strain evidence="1 2">SM16</strain>
    </source>
</reference>
<dbReference type="InterPro" id="IPR021312">
    <property type="entry name" value="DUF2889"/>
</dbReference>